<dbReference type="AlphaFoldDB" id="A0A2P2JCK3"/>
<reference evidence="1" key="1">
    <citation type="submission" date="2018-02" db="EMBL/GenBank/DDBJ databases">
        <title>Rhizophora mucronata_Transcriptome.</title>
        <authorList>
            <person name="Meera S.P."/>
            <person name="Sreeshan A."/>
            <person name="Augustine A."/>
        </authorList>
    </citation>
    <scope>NUCLEOTIDE SEQUENCE</scope>
    <source>
        <tissue evidence="1">Leaf</tissue>
    </source>
</reference>
<protein>
    <submittedName>
        <fullName evidence="1">Uncharacterized protein LOC105117867</fullName>
    </submittedName>
</protein>
<name>A0A2P2JCK3_RHIMU</name>
<organism evidence="1">
    <name type="scientific">Rhizophora mucronata</name>
    <name type="common">Asiatic mangrove</name>
    <dbReference type="NCBI Taxonomy" id="61149"/>
    <lineage>
        <taxon>Eukaryota</taxon>
        <taxon>Viridiplantae</taxon>
        <taxon>Streptophyta</taxon>
        <taxon>Embryophyta</taxon>
        <taxon>Tracheophyta</taxon>
        <taxon>Spermatophyta</taxon>
        <taxon>Magnoliopsida</taxon>
        <taxon>eudicotyledons</taxon>
        <taxon>Gunneridae</taxon>
        <taxon>Pentapetalae</taxon>
        <taxon>rosids</taxon>
        <taxon>fabids</taxon>
        <taxon>Malpighiales</taxon>
        <taxon>Rhizophoraceae</taxon>
        <taxon>Rhizophora</taxon>
    </lineage>
</organism>
<dbReference type="EMBL" id="GGEC01010690">
    <property type="protein sequence ID" value="MBW91173.1"/>
    <property type="molecule type" value="Transcribed_RNA"/>
</dbReference>
<evidence type="ECO:0000313" key="1">
    <source>
        <dbReference type="EMBL" id="MBW91173.1"/>
    </source>
</evidence>
<proteinExistence type="predicted"/>
<sequence>MLVLPLHRLYSIHQIQLCLLHGMQQVQNIHIGTPKFLQKTCQQCGLILRLLKSGQNLEKDVEGCDFHTMMTKDHIFLGWN</sequence>
<accession>A0A2P2JCK3</accession>